<reference evidence="13 14" key="1">
    <citation type="submission" date="2024-01" db="EMBL/GenBank/DDBJ databases">
        <title>Genome assemblies of Stephania.</title>
        <authorList>
            <person name="Yang L."/>
        </authorList>
    </citation>
    <scope>NUCLEOTIDE SEQUENCE [LARGE SCALE GENOMIC DNA]</scope>
    <source>
        <strain evidence="13">QJT</strain>
        <tissue evidence="13">Leaf</tissue>
    </source>
</reference>
<dbReference type="InterPro" id="IPR045278">
    <property type="entry name" value="CRS1/CFM2/CFM3"/>
</dbReference>
<proteinExistence type="predicted"/>
<keyword evidence="4" id="KW-0507">mRNA processing</keyword>
<keyword evidence="8" id="KW-0508">mRNA splicing</keyword>
<feature type="coiled-coil region" evidence="11">
    <location>
        <begin position="323"/>
        <end position="357"/>
    </location>
</feature>
<dbReference type="GO" id="GO:0006397">
    <property type="term" value="P:mRNA processing"/>
    <property type="evidence" value="ECO:0007669"/>
    <property type="project" value="UniProtKB-KW"/>
</dbReference>
<dbReference type="SUPFAM" id="SSF75471">
    <property type="entry name" value="YhbY-like"/>
    <property type="match status" value="3"/>
</dbReference>
<dbReference type="GO" id="GO:1990904">
    <property type="term" value="C:ribonucleoprotein complex"/>
    <property type="evidence" value="ECO:0007669"/>
    <property type="project" value="UniProtKB-KW"/>
</dbReference>
<dbReference type="InterPro" id="IPR035920">
    <property type="entry name" value="YhbY-like_sf"/>
</dbReference>
<gene>
    <name evidence="13" type="ORF">Sjap_024929</name>
</gene>
<keyword evidence="5" id="KW-0677">Repeat</keyword>
<comment type="caution">
    <text evidence="13">The sequence shown here is derived from an EMBL/GenBank/DDBJ whole genome shotgun (WGS) entry which is preliminary data.</text>
</comment>
<evidence type="ECO:0000256" key="4">
    <source>
        <dbReference type="ARBA" id="ARBA00022664"/>
    </source>
</evidence>
<evidence type="ECO:0000256" key="3">
    <source>
        <dbReference type="ARBA" id="ARBA00022640"/>
    </source>
</evidence>
<keyword evidence="6 10" id="KW-0694">RNA-binding</keyword>
<evidence type="ECO:0000313" key="13">
    <source>
        <dbReference type="EMBL" id="KAK9091752.1"/>
    </source>
</evidence>
<dbReference type="GO" id="GO:0009507">
    <property type="term" value="C:chloroplast"/>
    <property type="evidence" value="ECO:0007669"/>
    <property type="project" value="UniProtKB-SubCell"/>
</dbReference>
<keyword evidence="3" id="KW-0934">Plastid</keyword>
<dbReference type="PROSITE" id="PS51295">
    <property type="entry name" value="CRM"/>
    <property type="match status" value="3"/>
</dbReference>
<evidence type="ECO:0000256" key="2">
    <source>
        <dbReference type="ARBA" id="ARBA00022528"/>
    </source>
</evidence>
<sequence length="471" mass="54329">MVKFCFPLCRNMDRAREILELKTGGLVVWSKKDTHVVYRGSSYNSSLKPCQKKHSENAHVVDTSLHVNDVKPEGKTALSCIQQDEVTQAENSSMHEFTGENLKLQSVFGTLFERETDRLLNGLGPRFVDWWWPKPLPVDADLLPEVVPGFMTPYRCCPPHVKPKLTDDELTSLRKFARYLPTHFALGRNTRLQGLANAMIKLWEKSPIAKIAVKLGIPNTNDKLMARELEHLTGGVLILRNKFFILFYRGKDFLPSEVANLVLARERELERCQLHEEGARCKPINSRYEVDEIIATSSSGTFSEFKHMTTKYGTICNETKDFDIQMETEKEKLQRELEREERRLFILKKKIARSAKELSRLNSEWEPTEQCIDLEMITEEERQCLRKIGLKVNKILMLGRRGIFDGVIGNMHLHWKHREIVKVITMQKTVSQVNYTARQLEVESGGILIAIEKLRKGYAIILYRGKTISVR</sequence>
<dbReference type="GO" id="GO:0000373">
    <property type="term" value="P:Group II intron splicing"/>
    <property type="evidence" value="ECO:0007669"/>
    <property type="project" value="UniProtKB-ARBA"/>
</dbReference>
<keyword evidence="11" id="KW-0175">Coiled coil</keyword>
<evidence type="ECO:0000256" key="5">
    <source>
        <dbReference type="ARBA" id="ARBA00022737"/>
    </source>
</evidence>
<dbReference type="SMART" id="SM01103">
    <property type="entry name" value="CRS1_YhbY"/>
    <property type="match status" value="2"/>
</dbReference>
<dbReference type="Gene3D" id="3.30.110.60">
    <property type="entry name" value="YhbY-like"/>
    <property type="match status" value="2"/>
</dbReference>
<dbReference type="Proteomes" id="UP001417504">
    <property type="component" value="Unassembled WGS sequence"/>
</dbReference>
<keyword evidence="7" id="KW-0809">Transit peptide</keyword>
<evidence type="ECO:0000256" key="6">
    <source>
        <dbReference type="ARBA" id="ARBA00022884"/>
    </source>
</evidence>
<evidence type="ECO:0000256" key="7">
    <source>
        <dbReference type="ARBA" id="ARBA00022946"/>
    </source>
</evidence>
<dbReference type="PANTHER" id="PTHR31846">
    <property type="entry name" value="CRS1 / YHBY (CRM) DOMAIN-CONTAINING PROTEIN"/>
    <property type="match status" value="1"/>
</dbReference>
<keyword evidence="14" id="KW-1185">Reference proteome</keyword>
<evidence type="ECO:0000256" key="8">
    <source>
        <dbReference type="ARBA" id="ARBA00023187"/>
    </source>
</evidence>
<name>A0AAP0HP74_9MAGN</name>
<organism evidence="13 14">
    <name type="scientific">Stephania japonica</name>
    <dbReference type="NCBI Taxonomy" id="461633"/>
    <lineage>
        <taxon>Eukaryota</taxon>
        <taxon>Viridiplantae</taxon>
        <taxon>Streptophyta</taxon>
        <taxon>Embryophyta</taxon>
        <taxon>Tracheophyta</taxon>
        <taxon>Spermatophyta</taxon>
        <taxon>Magnoliopsida</taxon>
        <taxon>Ranunculales</taxon>
        <taxon>Menispermaceae</taxon>
        <taxon>Menispermoideae</taxon>
        <taxon>Cissampelideae</taxon>
        <taxon>Stephania</taxon>
    </lineage>
</organism>
<feature type="domain" description="CRM" evidence="12">
    <location>
        <begin position="1"/>
        <end position="50"/>
    </location>
</feature>
<keyword evidence="2" id="KW-0150">Chloroplast</keyword>
<feature type="domain" description="CRM" evidence="12">
    <location>
        <begin position="163"/>
        <end position="260"/>
    </location>
</feature>
<dbReference type="InterPro" id="IPR001890">
    <property type="entry name" value="RNA-binding_CRM"/>
</dbReference>
<evidence type="ECO:0000259" key="12">
    <source>
        <dbReference type="PROSITE" id="PS51295"/>
    </source>
</evidence>
<evidence type="ECO:0000313" key="14">
    <source>
        <dbReference type="Proteomes" id="UP001417504"/>
    </source>
</evidence>
<dbReference type="PANTHER" id="PTHR31846:SF10">
    <property type="entry name" value="CHLOROPLASTIC GROUP IIA INTRON SPLICING FACILITATOR CRS1, CHLOROPLASTIC"/>
    <property type="match status" value="1"/>
</dbReference>
<evidence type="ECO:0000256" key="1">
    <source>
        <dbReference type="ARBA" id="ARBA00004229"/>
    </source>
</evidence>
<protein>
    <recommendedName>
        <fullName evidence="12">CRM domain-containing protein</fullName>
    </recommendedName>
</protein>
<accession>A0AAP0HP74</accession>
<comment type="subcellular location">
    <subcellularLocation>
        <location evidence="1">Plastid</location>
        <location evidence="1">Chloroplast</location>
    </subcellularLocation>
</comment>
<dbReference type="AlphaFoldDB" id="A0AAP0HP74"/>
<keyword evidence="9" id="KW-0687">Ribonucleoprotein</keyword>
<evidence type="ECO:0000256" key="11">
    <source>
        <dbReference type="SAM" id="Coils"/>
    </source>
</evidence>
<dbReference type="GO" id="GO:0003729">
    <property type="term" value="F:mRNA binding"/>
    <property type="evidence" value="ECO:0007669"/>
    <property type="project" value="InterPro"/>
</dbReference>
<evidence type="ECO:0000256" key="10">
    <source>
        <dbReference type="PROSITE-ProRule" id="PRU00626"/>
    </source>
</evidence>
<dbReference type="Pfam" id="PF01985">
    <property type="entry name" value="CRS1_YhbY"/>
    <property type="match status" value="2"/>
</dbReference>
<feature type="domain" description="CRM" evidence="12">
    <location>
        <begin position="375"/>
        <end position="471"/>
    </location>
</feature>
<dbReference type="FunFam" id="3.30.110.60:FF:000002">
    <property type="entry name" value="CRS2-associated factor 1, chloroplastic"/>
    <property type="match status" value="1"/>
</dbReference>
<dbReference type="EMBL" id="JBBNAE010000010">
    <property type="protein sequence ID" value="KAK9091752.1"/>
    <property type="molecule type" value="Genomic_DNA"/>
</dbReference>
<evidence type="ECO:0000256" key="9">
    <source>
        <dbReference type="ARBA" id="ARBA00023274"/>
    </source>
</evidence>